<protein>
    <submittedName>
        <fullName evidence="1">PIG-L family deacetylase</fullName>
    </submittedName>
</protein>
<gene>
    <name evidence="1" type="ORF">GOQ27_10155</name>
</gene>
<evidence type="ECO:0000313" key="2">
    <source>
        <dbReference type="Proteomes" id="UP000724672"/>
    </source>
</evidence>
<reference evidence="1" key="1">
    <citation type="submission" date="2019-12" db="EMBL/GenBank/DDBJ databases">
        <title>Clostridiaceae gen. nov. sp. nov., isolated from sediment in Xinjiang, China.</title>
        <authorList>
            <person name="Zhang R."/>
        </authorList>
    </citation>
    <scope>NUCLEOTIDE SEQUENCE</scope>
    <source>
        <strain evidence="1">D2Q-11</strain>
    </source>
</reference>
<dbReference type="InterPro" id="IPR003737">
    <property type="entry name" value="GlcNAc_PI_deacetylase-related"/>
</dbReference>
<sequence length="209" mass="24170">MYNKVLILSPHTDDGELGCGGFITKLKDIGSEIYYIAFSSAEKSVPKEYPKDILKMEVKKATSILGIKEENLFILNYEVRTFHEKRQNILEDLIKFKKNIKPDLVLLPSLHDIHQDHITIAKEGLRAFKNTTILGYELPWNNLTIDTTCFVKLQEYNIKMKAKALRAYESQKNRVYFTEGFIFNLARTRGVQIGCDYAEVFEVIRLVID</sequence>
<organism evidence="1 2">
    <name type="scientific">Anaeromonas frigoriresistens</name>
    <dbReference type="NCBI Taxonomy" id="2683708"/>
    <lineage>
        <taxon>Bacteria</taxon>
        <taxon>Bacillati</taxon>
        <taxon>Bacillota</taxon>
        <taxon>Tissierellia</taxon>
        <taxon>Tissierellales</taxon>
        <taxon>Thermohalobacteraceae</taxon>
        <taxon>Anaeromonas</taxon>
    </lineage>
</organism>
<evidence type="ECO:0000313" key="1">
    <source>
        <dbReference type="EMBL" id="MBS4538829.1"/>
    </source>
</evidence>
<dbReference type="SUPFAM" id="SSF102588">
    <property type="entry name" value="LmbE-like"/>
    <property type="match status" value="1"/>
</dbReference>
<proteinExistence type="predicted"/>
<dbReference type="AlphaFoldDB" id="A0A942UTA2"/>
<dbReference type="Gene3D" id="3.40.50.10320">
    <property type="entry name" value="LmbE-like"/>
    <property type="match status" value="1"/>
</dbReference>
<keyword evidence="2" id="KW-1185">Reference proteome</keyword>
<dbReference type="EMBL" id="WSFT01000037">
    <property type="protein sequence ID" value="MBS4538829.1"/>
    <property type="molecule type" value="Genomic_DNA"/>
</dbReference>
<dbReference type="Proteomes" id="UP000724672">
    <property type="component" value="Unassembled WGS sequence"/>
</dbReference>
<accession>A0A942UTA2</accession>
<dbReference type="RefSeq" id="WP_203366749.1">
    <property type="nucleotide sequence ID" value="NZ_WSFT01000037.1"/>
</dbReference>
<comment type="caution">
    <text evidence="1">The sequence shown here is derived from an EMBL/GenBank/DDBJ whole genome shotgun (WGS) entry which is preliminary data.</text>
</comment>
<dbReference type="Pfam" id="PF02585">
    <property type="entry name" value="PIG-L"/>
    <property type="match status" value="1"/>
</dbReference>
<dbReference type="InterPro" id="IPR024078">
    <property type="entry name" value="LmbE-like_dom_sf"/>
</dbReference>
<name>A0A942UTA2_9FIRM</name>